<protein>
    <submittedName>
        <fullName evidence="1">Uncharacterized protein</fullName>
    </submittedName>
</protein>
<proteinExistence type="predicted"/>
<evidence type="ECO:0000313" key="2">
    <source>
        <dbReference type="Proteomes" id="UP001153642"/>
    </source>
</evidence>
<keyword evidence="2" id="KW-1185">Reference proteome</keyword>
<reference evidence="1" key="1">
    <citation type="submission" date="2022-11" db="EMBL/GenBank/DDBJ databases">
        <title>High-quality draft genome sequence of Galbibacter sp. strain CMA-7.</title>
        <authorList>
            <person name="Wei L."/>
            <person name="Dong C."/>
            <person name="Shao Z."/>
        </authorList>
    </citation>
    <scope>NUCLEOTIDE SEQUENCE</scope>
    <source>
        <strain evidence="1">CMA-7</strain>
    </source>
</reference>
<sequence>MEIFDNNKIIEDELNAIRDDILTLYNNSNKRTSGQFEKDLTIELGNNMGSLLGNMTLQGRKAGKQPPIEAIEQWIEEKGIKPLEEKMSTSTLAYLIARKIGQEGTDKENHLYVYDKIITPDRIQSIIDRLTVFNAQMFINEVTITIKESFKNI</sequence>
<evidence type="ECO:0000313" key="1">
    <source>
        <dbReference type="EMBL" id="MDG3585768.1"/>
    </source>
</evidence>
<dbReference type="Proteomes" id="UP001153642">
    <property type="component" value="Unassembled WGS sequence"/>
</dbReference>
<dbReference type="RefSeq" id="WP_277898976.1">
    <property type="nucleotide sequence ID" value="NZ_JAPMUA010000002.1"/>
</dbReference>
<accession>A0ABT6FR70</accession>
<organism evidence="1 2">
    <name type="scientific">Galbibacter pacificus</name>
    <dbReference type="NCBI Taxonomy" id="2996052"/>
    <lineage>
        <taxon>Bacteria</taxon>
        <taxon>Pseudomonadati</taxon>
        <taxon>Bacteroidota</taxon>
        <taxon>Flavobacteriia</taxon>
        <taxon>Flavobacteriales</taxon>
        <taxon>Flavobacteriaceae</taxon>
        <taxon>Galbibacter</taxon>
    </lineage>
</organism>
<gene>
    <name evidence="1" type="ORF">OSR52_07790</name>
</gene>
<dbReference type="EMBL" id="JAPMUA010000002">
    <property type="protein sequence ID" value="MDG3585768.1"/>
    <property type="molecule type" value="Genomic_DNA"/>
</dbReference>
<comment type="caution">
    <text evidence="1">The sequence shown here is derived from an EMBL/GenBank/DDBJ whole genome shotgun (WGS) entry which is preliminary data.</text>
</comment>
<name>A0ABT6FR70_9FLAO</name>